<protein>
    <submittedName>
        <fullName evidence="2">Uncharacterized protein</fullName>
    </submittedName>
</protein>
<name>A0A173V2F4_9FIRM</name>
<organism evidence="2 3">
    <name type="scientific">Roseburia faecis</name>
    <dbReference type="NCBI Taxonomy" id="301302"/>
    <lineage>
        <taxon>Bacteria</taxon>
        <taxon>Bacillati</taxon>
        <taxon>Bacillota</taxon>
        <taxon>Clostridia</taxon>
        <taxon>Lachnospirales</taxon>
        <taxon>Lachnospiraceae</taxon>
        <taxon>Roseburia</taxon>
    </lineage>
</organism>
<reference evidence="2 3" key="1">
    <citation type="submission" date="2015-09" db="EMBL/GenBank/DDBJ databases">
        <authorList>
            <consortium name="Pathogen Informatics"/>
        </authorList>
    </citation>
    <scope>NUCLEOTIDE SEQUENCE [LARGE SCALE GENOMIC DNA]</scope>
    <source>
        <strain evidence="2 3">2789STDY5608863</strain>
    </source>
</reference>
<evidence type="ECO:0000313" key="2">
    <source>
        <dbReference type="EMBL" id="CUN20477.1"/>
    </source>
</evidence>
<keyword evidence="1" id="KW-0812">Transmembrane</keyword>
<evidence type="ECO:0000313" key="3">
    <source>
        <dbReference type="Proteomes" id="UP000095495"/>
    </source>
</evidence>
<proteinExistence type="predicted"/>
<keyword evidence="1" id="KW-0472">Membrane</keyword>
<feature type="transmembrane region" description="Helical" evidence="1">
    <location>
        <begin position="40"/>
        <end position="57"/>
    </location>
</feature>
<dbReference type="Proteomes" id="UP000095495">
    <property type="component" value="Unassembled WGS sequence"/>
</dbReference>
<feature type="transmembrane region" description="Helical" evidence="1">
    <location>
        <begin position="115"/>
        <end position="135"/>
    </location>
</feature>
<evidence type="ECO:0000256" key="1">
    <source>
        <dbReference type="SAM" id="Phobius"/>
    </source>
</evidence>
<sequence length="201" mass="22266">MGAFLVVAADITVLLALVCLVSLLIHDAAAVRTEQYAGEQAHFIIAVGAFALLAKLLHPFPCLRVYDRLVVVLENHLLFRGIFYTVLDFVRKFFCLEVYQTARVFPVFKDMHNGIGRPLALIAGVVAAGAARPAVFQRSRRGDLLLCEHTGYLGRTIPGKAEIVYLLDYGCSFLVNDEIFVLVHEVAIHRLACDRLATHAF</sequence>
<dbReference type="EMBL" id="CYXV01000025">
    <property type="protein sequence ID" value="CUN20477.1"/>
    <property type="molecule type" value="Genomic_DNA"/>
</dbReference>
<keyword evidence="1" id="KW-1133">Transmembrane helix</keyword>
<accession>A0A173V2F4</accession>
<gene>
    <name evidence="2" type="ORF">ERS852420_03450</name>
</gene>
<dbReference type="AlphaFoldDB" id="A0A173V2F4"/>